<evidence type="ECO:0000313" key="1">
    <source>
        <dbReference type="EMBL" id="KAF2541779.1"/>
    </source>
</evidence>
<comment type="caution">
    <text evidence="1">The sequence shown here is derived from an EMBL/GenBank/DDBJ whole genome shotgun (WGS) entry which is preliminary data.</text>
</comment>
<dbReference type="AlphaFoldDB" id="A0A8S9G8Y5"/>
<gene>
    <name evidence="1" type="ORF">F2Q68_00030731</name>
</gene>
<reference evidence="1" key="1">
    <citation type="submission" date="2019-12" db="EMBL/GenBank/DDBJ databases">
        <title>Genome sequencing and annotation of Brassica cretica.</title>
        <authorList>
            <person name="Studholme D.J."/>
            <person name="Sarris P.F."/>
        </authorList>
    </citation>
    <scope>NUCLEOTIDE SEQUENCE</scope>
    <source>
        <strain evidence="1">PFS-001/15</strain>
        <tissue evidence="1">Leaf</tissue>
    </source>
</reference>
<proteinExistence type="predicted"/>
<accession>A0A8S9G8Y5</accession>
<dbReference type="EMBL" id="QGKW02002005">
    <property type="protein sequence ID" value="KAF2541779.1"/>
    <property type="molecule type" value="Genomic_DNA"/>
</dbReference>
<organism evidence="1 2">
    <name type="scientific">Brassica cretica</name>
    <name type="common">Mustard</name>
    <dbReference type="NCBI Taxonomy" id="69181"/>
    <lineage>
        <taxon>Eukaryota</taxon>
        <taxon>Viridiplantae</taxon>
        <taxon>Streptophyta</taxon>
        <taxon>Embryophyta</taxon>
        <taxon>Tracheophyta</taxon>
        <taxon>Spermatophyta</taxon>
        <taxon>Magnoliopsida</taxon>
        <taxon>eudicotyledons</taxon>
        <taxon>Gunneridae</taxon>
        <taxon>Pentapetalae</taxon>
        <taxon>rosids</taxon>
        <taxon>malvids</taxon>
        <taxon>Brassicales</taxon>
        <taxon>Brassicaceae</taxon>
        <taxon>Brassiceae</taxon>
        <taxon>Brassica</taxon>
    </lineage>
</organism>
<protein>
    <submittedName>
        <fullName evidence="1">Uncharacterized protein</fullName>
    </submittedName>
</protein>
<sequence length="98" mass="11292">MHVYRTIADPKSRVEIVCAEQVVGVYVRQAMMMLRNVSAYAACTAFNKLEAENRLSKHDDMIVVKGRDDKLVPRWQACDEMFLAAEMVRDEILPRMSE</sequence>
<name>A0A8S9G8Y5_BRACR</name>
<dbReference type="Proteomes" id="UP000712281">
    <property type="component" value="Unassembled WGS sequence"/>
</dbReference>
<evidence type="ECO:0000313" key="2">
    <source>
        <dbReference type="Proteomes" id="UP000712281"/>
    </source>
</evidence>